<accession>A0A9D1W1W5</accession>
<keyword evidence="5 8" id="KW-0486">Methionine biosynthesis</keyword>
<evidence type="ECO:0000313" key="10">
    <source>
        <dbReference type="EMBL" id="HIX50342.1"/>
    </source>
</evidence>
<feature type="binding site" evidence="8">
    <location>
        <position position="250"/>
    </location>
    <ligand>
        <name>substrate</name>
    </ligand>
</feature>
<gene>
    <name evidence="10" type="primary">metA</name>
    <name evidence="8" type="synonym">metAA</name>
    <name evidence="10" type="ORF">H9851_03570</name>
</gene>
<sequence length="301" mass="35047">MPIVISRDIPAYAALKAENIFVMNDERAFTQDIRPLEIAILNLMPTKVETETQFMRLLSNSPLQVNITLVYTESYKSKNTAAAHLERFYKKFDDIKHKHFDGMIITGAPVETMPFEEVAYWKELTKIFDFADSHVTSTIYICWGAQAALYYHYGIQKYLLPTKLFGVFPHKKLIDQHDPLLKGIDDVFYIPHSRHTSVKLEDVKKVEDLVVLSESEYTGLSIAKSKDNKKIFLTGHMEYDRDTLKKEYERDVARGLPIHPPVNYFTDETCTDVRLTWSSAANLFYTNWLNYYVYQVTPFHF</sequence>
<evidence type="ECO:0000256" key="4">
    <source>
        <dbReference type="ARBA" id="ARBA00022679"/>
    </source>
</evidence>
<feature type="binding site" evidence="8">
    <location>
        <position position="163"/>
    </location>
    <ligand>
        <name>substrate</name>
    </ligand>
</feature>
<evidence type="ECO:0000256" key="7">
    <source>
        <dbReference type="ARBA" id="ARBA00049043"/>
    </source>
</evidence>
<dbReference type="GO" id="GO:0019281">
    <property type="term" value="P:L-methionine biosynthetic process from homoserine via O-succinyl-L-homoserine and cystathionine"/>
    <property type="evidence" value="ECO:0007669"/>
    <property type="project" value="InterPro"/>
</dbReference>
<feature type="binding site" evidence="8">
    <location>
        <position position="193"/>
    </location>
    <ligand>
        <name>substrate</name>
    </ligand>
</feature>
<protein>
    <recommendedName>
        <fullName evidence="8">Homoserine O-acetyltransferase</fullName>
        <shortName evidence="8">HAT</shortName>
        <ecNumber evidence="8">2.3.1.31</ecNumber>
    </recommendedName>
    <alternativeName>
        <fullName evidence="8">Homoserine transacetylase</fullName>
        <shortName evidence="8">HTA</shortName>
    </alternativeName>
</protein>
<keyword evidence="3 8" id="KW-0028">Amino-acid biosynthesis</keyword>
<evidence type="ECO:0000256" key="5">
    <source>
        <dbReference type="ARBA" id="ARBA00023167"/>
    </source>
</evidence>
<comment type="function">
    <text evidence="8">Transfers an acetyl group from acetyl-CoA to L-homoserine, forming acetyl-L-homoserine.</text>
</comment>
<dbReference type="NCBIfam" id="TIGR01001">
    <property type="entry name" value="metA"/>
    <property type="match status" value="1"/>
</dbReference>
<reference evidence="10" key="1">
    <citation type="journal article" date="2021" name="PeerJ">
        <title>Extensive microbial diversity within the chicken gut microbiome revealed by metagenomics and culture.</title>
        <authorList>
            <person name="Gilroy R."/>
            <person name="Ravi A."/>
            <person name="Getino M."/>
            <person name="Pursley I."/>
            <person name="Horton D.L."/>
            <person name="Alikhan N.F."/>
            <person name="Baker D."/>
            <person name="Gharbi K."/>
            <person name="Hall N."/>
            <person name="Watson M."/>
            <person name="Adriaenssens E.M."/>
            <person name="Foster-Nyarko E."/>
            <person name="Jarju S."/>
            <person name="Secka A."/>
            <person name="Antonio M."/>
            <person name="Oren A."/>
            <person name="Chaudhuri R.R."/>
            <person name="La Ragione R."/>
            <person name="Hildebrand F."/>
            <person name="Pallen M.J."/>
        </authorList>
    </citation>
    <scope>NUCLEOTIDE SEQUENCE</scope>
    <source>
        <strain evidence="10">2189</strain>
    </source>
</reference>
<dbReference type="AlphaFoldDB" id="A0A9D1W1W5"/>
<keyword evidence="6 8" id="KW-0012">Acyltransferase</keyword>
<dbReference type="Pfam" id="PF04204">
    <property type="entry name" value="HTS"/>
    <property type="match status" value="1"/>
</dbReference>
<comment type="similarity">
    <text evidence="8">Belongs to the MetA family.</text>
</comment>
<dbReference type="InterPro" id="IPR005697">
    <property type="entry name" value="HST_MetA"/>
</dbReference>
<dbReference type="PANTHER" id="PTHR20919:SF0">
    <property type="entry name" value="HOMOSERINE O-SUCCINYLTRANSFERASE"/>
    <property type="match status" value="1"/>
</dbReference>
<organism evidence="10 11">
    <name type="scientific">Candidatus Borkfalkia faecavium</name>
    <dbReference type="NCBI Taxonomy" id="2838508"/>
    <lineage>
        <taxon>Bacteria</taxon>
        <taxon>Bacillati</taxon>
        <taxon>Bacillota</taxon>
        <taxon>Clostridia</taxon>
        <taxon>Christensenellales</taxon>
        <taxon>Christensenellaceae</taxon>
        <taxon>Candidatus Borkfalkia</taxon>
    </lineage>
</organism>
<dbReference type="PANTHER" id="PTHR20919">
    <property type="entry name" value="HOMOSERINE O-SUCCINYLTRANSFERASE"/>
    <property type="match status" value="1"/>
</dbReference>
<proteinExistence type="inferred from homology"/>
<feature type="active site" description="Proton acceptor" evidence="8">
    <location>
        <position position="236"/>
    </location>
</feature>
<dbReference type="InterPro" id="IPR029062">
    <property type="entry name" value="Class_I_gatase-like"/>
</dbReference>
<feature type="site" description="Important for acyl-CoA specificity" evidence="8">
    <location>
        <position position="111"/>
    </location>
</feature>
<dbReference type="SUPFAM" id="SSF52317">
    <property type="entry name" value="Class I glutamine amidotransferase-like"/>
    <property type="match status" value="1"/>
</dbReference>
<dbReference type="InterPro" id="IPR033752">
    <property type="entry name" value="MetA_family"/>
</dbReference>
<dbReference type="GO" id="GO:0005737">
    <property type="term" value="C:cytoplasm"/>
    <property type="evidence" value="ECO:0007669"/>
    <property type="project" value="UniProtKB-SubCell"/>
</dbReference>
<reference evidence="10" key="2">
    <citation type="submission" date="2021-04" db="EMBL/GenBank/DDBJ databases">
        <authorList>
            <person name="Gilroy R."/>
        </authorList>
    </citation>
    <scope>NUCLEOTIDE SEQUENCE</scope>
    <source>
        <strain evidence="10">2189</strain>
    </source>
</reference>
<dbReference type="EC" id="2.3.1.31" evidence="8"/>
<dbReference type="GO" id="GO:0008899">
    <property type="term" value="F:homoserine O-succinyltransferase activity"/>
    <property type="evidence" value="ECO:0007669"/>
    <property type="project" value="UniProtKB-UniRule"/>
</dbReference>
<evidence type="ECO:0000256" key="8">
    <source>
        <dbReference type="HAMAP-Rule" id="MF_00295"/>
    </source>
</evidence>
<keyword evidence="4 8" id="KW-0808">Transferase</keyword>
<dbReference type="HAMAP" id="MF_00295">
    <property type="entry name" value="MetA_acyltransf"/>
    <property type="match status" value="1"/>
</dbReference>
<keyword evidence="2 8" id="KW-0963">Cytoplasm</keyword>
<name>A0A9D1W1W5_9FIRM</name>
<evidence type="ECO:0000256" key="3">
    <source>
        <dbReference type="ARBA" id="ARBA00022605"/>
    </source>
</evidence>
<comment type="catalytic activity">
    <reaction evidence="7 8">
        <text>L-homoserine + acetyl-CoA = O-acetyl-L-homoserine + CoA</text>
        <dbReference type="Rhea" id="RHEA:13701"/>
        <dbReference type="ChEBI" id="CHEBI:57287"/>
        <dbReference type="ChEBI" id="CHEBI:57288"/>
        <dbReference type="ChEBI" id="CHEBI:57476"/>
        <dbReference type="ChEBI" id="CHEBI:57716"/>
        <dbReference type="EC" id="2.3.1.31"/>
    </reaction>
</comment>
<dbReference type="CDD" id="cd03131">
    <property type="entry name" value="GATase1_HTS"/>
    <property type="match status" value="1"/>
</dbReference>
<evidence type="ECO:0000256" key="2">
    <source>
        <dbReference type="ARBA" id="ARBA00022490"/>
    </source>
</evidence>
<feature type="active site" description="Acyl-thioester intermediate" evidence="8 9">
    <location>
        <position position="142"/>
    </location>
</feature>
<evidence type="ECO:0000313" key="11">
    <source>
        <dbReference type="Proteomes" id="UP000886847"/>
    </source>
</evidence>
<dbReference type="EMBL" id="DXEW01000019">
    <property type="protein sequence ID" value="HIX50342.1"/>
    <property type="molecule type" value="Genomic_DNA"/>
</dbReference>
<dbReference type="Proteomes" id="UP000886847">
    <property type="component" value="Unassembled WGS sequence"/>
</dbReference>
<dbReference type="PIRSF" id="PIRSF000450">
    <property type="entry name" value="H_ser_succinyltr"/>
    <property type="match status" value="1"/>
</dbReference>
<dbReference type="Gene3D" id="3.40.50.880">
    <property type="match status" value="1"/>
</dbReference>
<evidence type="ECO:0000256" key="6">
    <source>
        <dbReference type="ARBA" id="ARBA00023315"/>
    </source>
</evidence>
<comment type="pathway">
    <text evidence="8">Amino-acid biosynthesis; L-methionine biosynthesis via de novo pathway; O-acetyl-L-homoserine from L-homoserine: step 1/1.</text>
</comment>
<evidence type="ECO:0000256" key="9">
    <source>
        <dbReference type="PIRSR" id="PIRSR000450-1"/>
    </source>
</evidence>
<evidence type="ECO:0000256" key="1">
    <source>
        <dbReference type="ARBA" id="ARBA00004496"/>
    </source>
</evidence>
<dbReference type="FunFam" id="3.40.50.880:FF:000004">
    <property type="entry name" value="Homoserine O-succinyltransferase"/>
    <property type="match status" value="1"/>
</dbReference>
<feature type="active site" evidence="8">
    <location>
        <position position="238"/>
    </location>
</feature>
<feature type="site" description="Important for substrate specificity" evidence="8">
    <location>
        <position position="193"/>
    </location>
</feature>
<comment type="subcellular location">
    <subcellularLocation>
        <location evidence="1 8">Cytoplasm</location>
    </subcellularLocation>
</comment>
<dbReference type="GO" id="GO:0004414">
    <property type="term" value="F:homoserine O-acetyltransferase activity"/>
    <property type="evidence" value="ECO:0007669"/>
    <property type="project" value="UniProtKB-EC"/>
</dbReference>
<comment type="caution">
    <text evidence="8">Lacks conserved residue(s) required for the propagation of feature annotation.</text>
</comment>
<comment type="caution">
    <text evidence="10">The sequence shown here is derived from an EMBL/GenBank/DDBJ whole genome shotgun (WGS) entry which is preliminary data.</text>
</comment>